<dbReference type="AlphaFoldDB" id="A0A2P2SW17"/>
<proteinExistence type="predicted"/>
<dbReference type="InterPro" id="IPR013830">
    <property type="entry name" value="SGNH_hydro"/>
</dbReference>
<dbReference type="RefSeq" id="XP_018134768.1">
    <property type="nucleotide sequence ID" value="XM_018270221.2"/>
</dbReference>
<dbReference type="EMBL" id="KV460207">
    <property type="protein sequence ID" value="OBU01036.1"/>
    <property type="molecule type" value="Genomic_DNA"/>
</dbReference>
<dbReference type="PANTHER" id="PTHR37981:SF1">
    <property type="entry name" value="SGNH HYDROLASE-TYPE ESTERASE DOMAIN-CONTAINING PROTEIN"/>
    <property type="match status" value="1"/>
</dbReference>
<dbReference type="Proteomes" id="UP000091956">
    <property type="component" value="Unassembled WGS sequence"/>
</dbReference>
<dbReference type="GeneID" id="28834079"/>
<dbReference type="Pfam" id="PF13472">
    <property type="entry name" value="Lipase_GDSL_2"/>
    <property type="match status" value="1"/>
</dbReference>
<dbReference type="GO" id="GO:0004806">
    <property type="term" value="F:triacylglycerol lipase activity"/>
    <property type="evidence" value="ECO:0007669"/>
    <property type="project" value="TreeGrafter"/>
</dbReference>
<reference evidence="2 3" key="1">
    <citation type="submission" date="2016-03" db="EMBL/GenBank/DDBJ databases">
        <title>Comparative genomics of Pseudogymnoascus destructans, the fungus causing white-nose syndrome of bats.</title>
        <authorList>
            <person name="Palmer J.M."/>
            <person name="Drees K.P."/>
            <person name="Foster J.T."/>
            <person name="Lindner D.L."/>
        </authorList>
    </citation>
    <scope>NUCLEOTIDE SEQUENCE [LARGE SCALE GENOMIC DNA]</scope>
    <source>
        <strain evidence="2 3">UAMH 10579</strain>
    </source>
</reference>
<dbReference type="Gene3D" id="3.40.50.1110">
    <property type="entry name" value="SGNH hydrolase"/>
    <property type="match status" value="1"/>
</dbReference>
<dbReference type="OrthoDB" id="21678at2759"/>
<dbReference type="InterPro" id="IPR036514">
    <property type="entry name" value="SGNH_hydro_sf"/>
</dbReference>
<sequence>MAPLKYVALGSSVAAGPGIPPITNRFAQRSANNYPNILAKKLGAELTDLSVSGATLKNILSVPQTYFYLISFEPQIKGIPADADIVTISAGGNDIGYITGIMRDTWSTTFSGRLLTGLLPTAEDLSSQDVADRFTAIIDEIRKIAPKALIVLVEYPTVFGSDEPIQDIPLDKERIRHHRSVADSLERAYQLAAKARPGVKLISVGELSREHAVGSKEPWVSRNVGTFGFHPNLEGMQAVADMVYQELKTENLV</sequence>
<accession>A0A2P2SW17</accession>
<gene>
    <name evidence="2" type="ORF">VE01_00693</name>
</gene>
<name>A0A2P2SW17_9PEZI</name>
<dbReference type="SUPFAM" id="SSF52266">
    <property type="entry name" value="SGNH hydrolase"/>
    <property type="match status" value="1"/>
</dbReference>
<dbReference type="PANTHER" id="PTHR37981">
    <property type="entry name" value="LIPASE 2"/>
    <property type="match status" value="1"/>
</dbReference>
<evidence type="ECO:0000313" key="2">
    <source>
        <dbReference type="EMBL" id="OBU01036.1"/>
    </source>
</evidence>
<feature type="domain" description="SGNH hydrolase-type esterase" evidence="1">
    <location>
        <begin position="8"/>
        <end position="238"/>
    </location>
</feature>
<dbReference type="InterPro" id="IPR037460">
    <property type="entry name" value="SEST-like"/>
</dbReference>
<protein>
    <recommendedName>
        <fullName evidence="1">SGNH hydrolase-type esterase domain-containing protein</fullName>
    </recommendedName>
</protein>
<dbReference type="GO" id="GO:0019433">
    <property type="term" value="P:triglyceride catabolic process"/>
    <property type="evidence" value="ECO:0007669"/>
    <property type="project" value="TreeGrafter"/>
</dbReference>
<evidence type="ECO:0000259" key="1">
    <source>
        <dbReference type="Pfam" id="PF13472"/>
    </source>
</evidence>
<keyword evidence="3" id="KW-1185">Reference proteome</keyword>
<dbReference type="CDD" id="cd01823">
    <property type="entry name" value="SEST_like"/>
    <property type="match status" value="1"/>
</dbReference>
<evidence type="ECO:0000313" key="3">
    <source>
        <dbReference type="Proteomes" id="UP000091956"/>
    </source>
</evidence>
<reference evidence="3" key="2">
    <citation type="journal article" date="2018" name="Nat. Commun.">
        <title>Extreme sensitivity to ultraviolet light in the fungal pathogen causing white-nose syndrome of bats.</title>
        <authorList>
            <person name="Palmer J.M."/>
            <person name="Drees K.P."/>
            <person name="Foster J.T."/>
            <person name="Lindner D.L."/>
        </authorList>
    </citation>
    <scope>NUCLEOTIDE SEQUENCE [LARGE SCALE GENOMIC DNA]</scope>
    <source>
        <strain evidence="3">UAMH 10579</strain>
    </source>
</reference>
<organism evidence="2 3">
    <name type="scientific">Pseudogymnoascus verrucosus</name>
    <dbReference type="NCBI Taxonomy" id="342668"/>
    <lineage>
        <taxon>Eukaryota</taxon>
        <taxon>Fungi</taxon>
        <taxon>Dikarya</taxon>
        <taxon>Ascomycota</taxon>
        <taxon>Pezizomycotina</taxon>
        <taxon>Leotiomycetes</taxon>
        <taxon>Thelebolales</taxon>
        <taxon>Thelebolaceae</taxon>
        <taxon>Pseudogymnoascus</taxon>
    </lineage>
</organism>